<organism evidence="11 12">
    <name type="scientific">Aplysia californica</name>
    <name type="common">California sea hare</name>
    <dbReference type="NCBI Taxonomy" id="6500"/>
    <lineage>
        <taxon>Eukaryota</taxon>
        <taxon>Metazoa</taxon>
        <taxon>Spiralia</taxon>
        <taxon>Lophotrochozoa</taxon>
        <taxon>Mollusca</taxon>
        <taxon>Gastropoda</taxon>
        <taxon>Heterobranchia</taxon>
        <taxon>Euthyneura</taxon>
        <taxon>Tectipleura</taxon>
        <taxon>Aplysiida</taxon>
        <taxon>Aplysioidea</taxon>
        <taxon>Aplysiidae</taxon>
        <taxon>Aplysia</taxon>
    </lineage>
</organism>
<dbReference type="InterPro" id="IPR036812">
    <property type="entry name" value="NAD(P)_OxRdtase_dom_sf"/>
</dbReference>
<accession>A0ABM0K0A0</accession>
<dbReference type="RefSeq" id="XP_005105716.1">
    <property type="nucleotide sequence ID" value="XM_005105659.3"/>
</dbReference>
<dbReference type="PANTHER" id="PTHR13295">
    <property type="entry name" value="GLUTAMATE CYSTEINE LIGASE REGULATORY SUBUNIT"/>
    <property type="match status" value="1"/>
</dbReference>
<evidence type="ECO:0000256" key="6">
    <source>
        <dbReference type="ARBA" id="ARBA00031154"/>
    </source>
</evidence>
<comment type="pathway">
    <text evidence="1">Sulfur metabolism; glutathione biosynthesis; glutathione from L-cysteine and L-glutamate: step 1/2.</text>
</comment>
<comment type="subunit">
    <text evidence="3">Heterodimer of a catalytic heavy chain and a regulatory light chain.</text>
</comment>
<reference evidence="12" key="1">
    <citation type="submission" date="2025-08" db="UniProtKB">
        <authorList>
            <consortium name="RefSeq"/>
        </authorList>
    </citation>
    <scope>IDENTIFICATION</scope>
</reference>
<keyword evidence="4" id="KW-0317">Glutathione biosynthesis</keyword>
<feature type="region of interest" description="Disordered" evidence="9">
    <location>
        <begin position="1"/>
        <end position="69"/>
    </location>
</feature>
<evidence type="ECO:0000313" key="12">
    <source>
        <dbReference type="RefSeq" id="XP_005105716.1"/>
    </source>
</evidence>
<evidence type="ECO:0000256" key="8">
    <source>
        <dbReference type="ARBA" id="ARBA00032926"/>
    </source>
</evidence>
<feature type="compositionally biased region" description="Polar residues" evidence="9">
    <location>
        <begin position="1"/>
        <end position="19"/>
    </location>
</feature>
<dbReference type="GO" id="GO:0016874">
    <property type="term" value="F:ligase activity"/>
    <property type="evidence" value="ECO:0007669"/>
    <property type="project" value="UniProtKB-KW"/>
</dbReference>
<keyword evidence="12" id="KW-0436">Ligase</keyword>
<dbReference type="InterPro" id="IPR032963">
    <property type="entry name" value="Gclm"/>
</dbReference>
<dbReference type="Proteomes" id="UP000694888">
    <property type="component" value="Unplaced"/>
</dbReference>
<comment type="similarity">
    <text evidence="2">Belongs to the aldo/keto reductase family. Glutamate--cysteine ligase light chain subfamily.</text>
</comment>
<evidence type="ECO:0000256" key="5">
    <source>
        <dbReference type="ARBA" id="ARBA00030406"/>
    </source>
</evidence>
<feature type="compositionally biased region" description="Low complexity" evidence="9">
    <location>
        <begin position="27"/>
        <end position="46"/>
    </location>
</feature>
<evidence type="ECO:0000256" key="7">
    <source>
        <dbReference type="ARBA" id="ARBA00031732"/>
    </source>
</evidence>
<dbReference type="Gene3D" id="3.20.20.100">
    <property type="entry name" value="NADP-dependent oxidoreductase domain"/>
    <property type="match status" value="1"/>
</dbReference>
<protein>
    <recommendedName>
        <fullName evidence="7">GCS light chain</fullName>
    </recommendedName>
    <alternativeName>
        <fullName evidence="5">Gamma-ECS regulatory subunit</fullName>
    </alternativeName>
    <alternativeName>
        <fullName evidence="8">Gamma-glutamylcysteine synthetase regulatory subunit</fullName>
    </alternativeName>
    <alternativeName>
        <fullName evidence="6">Glutamate--cysteine ligase modifier subunit</fullName>
    </alternativeName>
</protein>
<dbReference type="InterPro" id="IPR023210">
    <property type="entry name" value="NADP_OxRdtase_dom"/>
</dbReference>
<proteinExistence type="inferred from homology"/>
<evidence type="ECO:0000259" key="10">
    <source>
        <dbReference type="Pfam" id="PF00248"/>
    </source>
</evidence>
<feature type="domain" description="NADP-dependent oxidoreductase" evidence="10">
    <location>
        <begin position="222"/>
        <end position="358"/>
    </location>
</feature>
<evidence type="ECO:0000256" key="9">
    <source>
        <dbReference type="SAM" id="MobiDB-lite"/>
    </source>
</evidence>
<name>A0ABM0K0A0_APLCA</name>
<gene>
    <name evidence="12" type="primary">LOC101845866</name>
</gene>
<evidence type="ECO:0000256" key="1">
    <source>
        <dbReference type="ARBA" id="ARBA00005006"/>
    </source>
</evidence>
<sequence>MAEQVSSEVSAKSSATLKQGSDEFENSAKSSSKSSRTMTSSADSSRAQSRESASTGSSHDNKKIGATPPGDGLVQCAACQGTFPFSKRGPTMHSVNPQDLATPCEKVGPVYFSCRGGHKQSSTRKSESRTVRLVTNEAAILEVVKMADEIPMFPKATSMFVHSGNIINWNRLKRKPNLTPTDELCDCINKALGDYLESADKTQLQYVTEIYKVNTENVDVLDENERDDVKVTVKVFICLPQSPSVIGEAISKVLNELGTSYVETLLLAISPLTGEDEDSEQPLSLEIIQPYWEAMEELVSANKAFTLGVCDLSKDVLEDLYTWAKVKPCINQVNLESCCVMPKDLTEYAKAINIQLLTHNDSPVFINKERLQETIQQVSTERDSDAWSPQWAVRYSGIIKCRGIIKLKGYVFHALRDNKKRIL</sequence>
<dbReference type="GeneID" id="101845866"/>
<evidence type="ECO:0000256" key="2">
    <source>
        <dbReference type="ARBA" id="ARBA00008612"/>
    </source>
</evidence>
<evidence type="ECO:0000313" key="11">
    <source>
        <dbReference type="Proteomes" id="UP000694888"/>
    </source>
</evidence>
<dbReference type="PANTHER" id="PTHR13295:SF4">
    <property type="entry name" value="GLUTAMATE--CYSTEINE LIGASE REGULATORY SUBUNIT"/>
    <property type="match status" value="1"/>
</dbReference>
<dbReference type="SUPFAM" id="SSF51430">
    <property type="entry name" value="NAD(P)-linked oxidoreductase"/>
    <property type="match status" value="1"/>
</dbReference>
<evidence type="ECO:0000256" key="3">
    <source>
        <dbReference type="ARBA" id="ARBA00011532"/>
    </source>
</evidence>
<evidence type="ECO:0000256" key="4">
    <source>
        <dbReference type="ARBA" id="ARBA00022684"/>
    </source>
</evidence>
<dbReference type="Pfam" id="PF00248">
    <property type="entry name" value="Aldo_ket_red"/>
    <property type="match status" value="1"/>
</dbReference>
<keyword evidence="11" id="KW-1185">Reference proteome</keyword>